<sequence length="51" mass="5685">MLTACSLLVAGVFTILYWDVRILGRLNYLWFPTAPWSRARSSAAVTTRAPA</sequence>
<comment type="caution">
    <text evidence="1">The sequence shown here is derived from an EMBL/GenBank/DDBJ whole genome shotgun (WGS) entry which is preliminary data.</text>
</comment>
<accession>A0ABP8U1A5</accession>
<dbReference type="Proteomes" id="UP001501442">
    <property type="component" value="Unassembled WGS sequence"/>
</dbReference>
<dbReference type="EMBL" id="BAABHK010000001">
    <property type="protein sequence ID" value="GAA4620087.1"/>
    <property type="molecule type" value="Genomic_DNA"/>
</dbReference>
<evidence type="ECO:0000313" key="2">
    <source>
        <dbReference type="Proteomes" id="UP001501442"/>
    </source>
</evidence>
<organism evidence="1 2">
    <name type="scientific">Actinoallomurus vinaceus</name>
    <dbReference type="NCBI Taxonomy" id="1080074"/>
    <lineage>
        <taxon>Bacteria</taxon>
        <taxon>Bacillati</taxon>
        <taxon>Actinomycetota</taxon>
        <taxon>Actinomycetes</taxon>
        <taxon>Streptosporangiales</taxon>
        <taxon>Thermomonosporaceae</taxon>
        <taxon>Actinoallomurus</taxon>
    </lineage>
</organism>
<name>A0ABP8U1A5_9ACTN</name>
<keyword evidence="2" id="KW-1185">Reference proteome</keyword>
<evidence type="ECO:0000313" key="1">
    <source>
        <dbReference type="EMBL" id="GAA4620087.1"/>
    </source>
</evidence>
<reference evidence="2" key="1">
    <citation type="journal article" date="2019" name="Int. J. Syst. Evol. Microbiol.">
        <title>The Global Catalogue of Microorganisms (GCM) 10K type strain sequencing project: providing services to taxonomists for standard genome sequencing and annotation.</title>
        <authorList>
            <consortium name="The Broad Institute Genomics Platform"/>
            <consortium name="The Broad Institute Genome Sequencing Center for Infectious Disease"/>
            <person name="Wu L."/>
            <person name="Ma J."/>
        </authorList>
    </citation>
    <scope>NUCLEOTIDE SEQUENCE [LARGE SCALE GENOMIC DNA]</scope>
    <source>
        <strain evidence="2">JCM 17939</strain>
    </source>
</reference>
<protein>
    <submittedName>
        <fullName evidence="1">Uncharacterized protein</fullName>
    </submittedName>
</protein>
<gene>
    <name evidence="1" type="ORF">GCM10023196_002680</name>
</gene>
<proteinExistence type="predicted"/>